<dbReference type="FunCoup" id="A0A067R9J0">
    <property type="interactions" value="448"/>
</dbReference>
<dbReference type="Gene3D" id="3.40.50.1000">
    <property type="entry name" value="HAD superfamily/HAD-like"/>
    <property type="match status" value="1"/>
</dbReference>
<dbReference type="OMA" id="GARSANW"/>
<organism evidence="1 2">
    <name type="scientific">Zootermopsis nevadensis</name>
    <name type="common">Dampwood termite</name>
    <dbReference type="NCBI Taxonomy" id="136037"/>
    <lineage>
        <taxon>Eukaryota</taxon>
        <taxon>Metazoa</taxon>
        <taxon>Ecdysozoa</taxon>
        <taxon>Arthropoda</taxon>
        <taxon>Hexapoda</taxon>
        <taxon>Insecta</taxon>
        <taxon>Pterygota</taxon>
        <taxon>Neoptera</taxon>
        <taxon>Polyneoptera</taxon>
        <taxon>Dictyoptera</taxon>
        <taxon>Blattodea</taxon>
        <taxon>Blattoidea</taxon>
        <taxon>Termitoidae</taxon>
        <taxon>Termopsidae</taxon>
        <taxon>Zootermopsis</taxon>
    </lineage>
</organism>
<dbReference type="OrthoDB" id="444127at2759"/>
<dbReference type="NCBIfam" id="TIGR01549">
    <property type="entry name" value="HAD-SF-IA-v1"/>
    <property type="match status" value="1"/>
</dbReference>
<dbReference type="SFLD" id="SFLDS00003">
    <property type="entry name" value="Haloacid_Dehalogenase"/>
    <property type="match status" value="1"/>
</dbReference>
<dbReference type="SFLD" id="SFLDG01129">
    <property type="entry name" value="C1.5:_HAD__Beta-PGM__Phosphata"/>
    <property type="match status" value="1"/>
</dbReference>
<dbReference type="SUPFAM" id="SSF56784">
    <property type="entry name" value="HAD-like"/>
    <property type="match status" value="1"/>
</dbReference>
<dbReference type="Proteomes" id="UP000027135">
    <property type="component" value="Unassembled WGS sequence"/>
</dbReference>
<dbReference type="PANTHER" id="PTHR46191">
    <property type="match status" value="1"/>
</dbReference>
<evidence type="ECO:0000313" key="2">
    <source>
        <dbReference type="Proteomes" id="UP000027135"/>
    </source>
</evidence>
<dbReference type="InParanoid" id="A0A067R9J0"/>
<proteinExistence type="predicted"/>
<dbReference type="InterPro" id="IPR023214">
    <property type="entry name" value="HAD_sf"/>
</dbReference>
<dbReference type="Gene3D" id="1.10.150.720">
    <property type="entry name" value="Haloacid dehalogenase-like hydrolase"/>
    <property type="match status" value="1"/>
</dbReference>
<dbReference type="NCBIfam" id="TIGR02252">
    <property type="entry name" value="DREG-2"/>
    <property type="match status" value="1"/>
</dbReference>
<keyword evidence="2" id="KW-1185">Reference proteome</keyword>
<dbReference type="InterPro" id="IPR051828">
    <property type="entry name" value="HAD-like_hydrolase_domain"/>
</dbReference>
<dbReference type="PANTHER" id="PTHR46191:SF2">
    <property type="entry name" value="HALOACID DEHALOGENASE-LIKE HYDROLASE DOMAIN-CONTAINING PROTEIN 3"/>
    <property type="match status" value="1"/>
</dbReference>
<evidence type="ECO:0000313" key="1">
    <source>
        <dbReference type="EMBL" id="KDR19263.1"/>
    </source>
</evidence>
<dbReference type="InterPro" id="IPR006439">
    <property type="entry name" value="HAD-SF_hydro_IA"/>
</dbReference>
<dbReference type="CDD" id="cd16415">
    <property type="entry name" value="HAD_dREG-2_like"/>
    <property type="match status" value="1"/>
</dbReference>
<dbReference type="STRING" id="136037.A0A067R9J0"/>
<dbReference type="PRINTS" id="PR00413">
    <property type="entry name" value="HADHALOGNASE"/>
</dbReference>
<dbReference type="eggNOG" id="KOG3085">
    <property type="taxonomic scope" value="Eukaryota"/>
</dbReference>
<dbReference type="InterPro" id="IPR036412">
    <property type="entry name" value="HAD-like_sf"/>
</dbReference>
<sequence length="252" mass="28858">MQHINRLRLVTFDVTETLLNFRVPPAEKYVEVGAQFGVSVDAKAINANLKKQWRYMSSRHPNFGQSTGLGWERWWKQLVNQTFQETVKCKAFDVSILDTIGEHLVEIYKTSECWQTMEGAKELLKCLNTLNIPVGIISNNDERLETVLKTMELHQYFQFIITSYSAGFEKPDPRIFHLALCGLRNSSVKPNEALHVGNLPETDYIGAVNAGWNAALVHQNAKNVIEHYNDIDPELVFETLKDLQSYVTTFHN</sequence>
<dbReference type="AlphaFoldDB" id="A0A067R9J0"/>
<accession>A0A067R9J0</accession>
<reference evidence="1 2" key="1">
    <citation type="journal article" date="2014" name="Nat. Commun.">
        <title>Molecular traces of alternative social organization in a termite genome.</title>
        <authorList>
            <person name="Terrapon N."/>
            <person name="Li C."/>
            <person name="Robertson H.M."/>
            <person name="Ji L."/>
            <person name="Meng X."/>
            <person name="Booth W."/>
            <person name="Chen Z."/>
            <person name="Childers C.P."/>
            <person name="Glastad K.M."/>
            <person name="Gokhale K."/>
            <person name="Gowin J."/>
            <person name="Gronenberg W."/>
            <person name="Hermansen R.A."/>
            <person name="Hu H."/>
            <person name="Hunt B.G."/>
            <person name="Huylmans A.K."/>
            <person name="Khalil S.M."/>
            <person name="Mitchell R.D."/>
            <person name="Munoz-Torres M.C."/>
            <person name="Mustard J.A."/>
            <person name="Pan H."/>
            <person name="Reese J.T."/>
            <person name="Scharf M.E."/>
            <person name="Sun F."/>
            <person name="Vogel H."/>
            <person name="Xiao J."/>
            <person name="Yang W."/>
            <person name="Yang Z."/>
            <person name="Yang Z."/>
            <person name="Zhou J."/>
            <person name="Zhu J."/>
            <person name="Brent C.S."/>
            <person name="Elsik C.G."/>
            <person name="Goodisman M.A."/>
            <person name="Liberles D.A."/>
            <person name="Roe R.M."/>
            <person name="Vargo E.L."/>
            <person name="Vilcinskas A."/>
            <person name="Wang J."/>
            <person name="Bornberg-Bauer E."/>
            <person name="Korb J."/>
            <person name="Zhang G."/>
            <person name="Liebig J."/>
        </authorList>
    </citation>
    <scope>NUCLEOTIDE SEQUENCE [LARGE SCALE GENOMIC DNA]</scope>
    <source>
        <tissue evidence="1">Whole organism</tissue>
    </source>
</reference>
<dbReference type="Pfam" id="PF00702">
    <property type="entry name" value="Hydrolase"/>
    <property type="match status" value="1"/>
</dbReference>
<dbReference type="EMBL" id="KK852656">
    <property type="protein sequence ID" value="KDR19263.1"/>
    <property type="molecule type" value="Genomic_DNA"/>
</dbReference>
<name>A0A067R9J0_ZOONE</name>
<protein>
    <submittedName>
        <fullName evidence="1">Rhythmically expressed gene 2 protein</fullName>
    </submittedName>
</protein>
<dbReference type="InterPro" id="IPR044924">
    <property type="entry name" value="HAD-SF_hydro_IA_REG-2-like_cap"/>
</dbReference>
<dbReference type="InterPro" id="IPR011949">
    <property type="entry name" value="HAD-SF_hydro_IA_REG-2-like"/>
</dbReference>
<gene>
    <name evidence="1" type="ORF">L798_06683</name>
</gene>
<dbReference type="GO" id="GO:0005634">
    <property type="term" value="C:nucleus"/>
    <property type="evidence" value="ECO:0007669"/>
    <property type="project" value="TreeGrafter"/>
</dbReference>